<dbReference type="EMBL" id="VYZN01000034">
    <property type="protein sequence ID" value="KAE9533458.1"/>
    <property type="molecule type" value="Genomic_DNA"/>
</dbReference>
<keyword evidence="2" id="KW-1185">Reference proteome</keyword>
<evidence type="ECO:0000313" key="2">
    <source>
        <dbReference type="Proteomes" id="UP000475862"/>
    </source>
</evidence>
<proteinExistence type="predicted"/>
<organism evidence="1 2">
    <name type="scientific">Aphis glycines</name>
    <name type="common">Soybean aphid</name>
    <dbReference type="NCBI Taxonomy" id="307491"/>
    <lineage>
        <taxon>Eukaryota</taxon>
        <taxon>Metazoa</taxon>
        <taxon>Ecdysozoa</taxon>
        <taxon>Arthropoda</taxon>
        <taxon>Hexapoda</taxon>
        <taxon>Insecta</taxon>
        <taxon>Pterygota</taxon>
        <taxon>Neoptera</taxon>
        <taxon>Paraneoptera</taxon>
        <taxon>Hemiptera</taxon>
        <taxon>Sternorrhyncha</taxon>
        <taxon>Aphidomorpha</taxon>
        <taxon>Aphidoidea</taxon>
        <taxon>Aphididae</taxon>
        <taxon>Aphidini</taxon>
        <taxon>Aphis</taxon>
        <taxon>Aphis</taxon>
    </lineage>
</organism>
<gene>
    <name evidence="1" type="ORF">AGLY_009096</name>
</gene>
<protein>
    <submittedName>
        <fullName evidence="1">Uncharacterized protein</fullName>
    </submittedName>
</protein>
<reference evidence="1 2" key="1">
    <citation type="submission" date="2019-08" db="EMBL/GenBank/DDBJ databases">
        <title>The genome of the soybean aphid Biotype 1, its phylome, world population structure and adaptation to the North American continent.</title>
        <authorList>
            <person name="Giordano R."/>
            <person name="Donthu R.K."/>
            <person name="Hernandez A.G."/>
            <person name="Wright C.L."/>
            <person name="Zimin A.V."/>
        </authorList>
    </citation>
    <scope>NUCLEOTIDE SEQUENCE [LARGE SCALE GENOMIC DNA]</scope>
    <source>
        <tissue evidence="1">Whole aphids</tissue>
    </source>
</reference>
<dbReference type="OrthoDB" id="6593296at2759"/>
<dbReference type="AlphaFoldDB" id="A0A6G0TJ75"/>
<name>A0A6G0TJ75_APHGL</name>
<sequence length="264" mass="30468">MSFKKSEVKYFHGSNIDNALNRMTVNDLERFFNLYKIITSSDPNVDSTIKKASMEQLLSGELLDKEHFNKLCMEKLKESTNKSSNDEEAECSLNDYSFFDVYDHIESWKKRINPSINKIEDLLQEFKTISHQTSAANILKVPNVLSEQTNKKSDDDVITNSHRYLSNIDKYLEIGASNTLLSDVFHRSPTGDDDNITINNELRSEPDEKKNIMQSRNGDTKDNNMLPLINEKNQQTLLVPSNAYLETENVTNEDEFEVKTYFKL</sequence>
<accession>A0A6G0TJ75</accession>
<dbReference type="Proteomes" id="UP000475862">
    <property type="component" value="Unassembled WGS sequence"/>
</dbReference>
<comment type="caution">
    <text evidence="1">The sequence shown here is derived from an EMBL/GenBank/DDBJ whole genome shotgun (WGS) entry which is preliminary data.</text>
</comment>
<evidence type="ECO:0000313" key="1">
    <source>
        <dbReference type="EMBL" id="KAE9533458.1"/>
    </source>
</evidence>